<protein>
    <submittedName>
        <fullName evidence="1">Uncharacterized protein</fullName>
    </submittedName>
</protein>
<gene>
    <name evidence="1" type="ORF">D4L85_25845</name>
</gene>
<reference evidence="2" key="1">
    <citation type="submission" date="2018-09" db="EMBL/GenBank/DDBJ databases">
        <title>Chryseolinea sp. KIS68-18 isolated from soil.</title>
        <authorList>
            <person name="Weon H.-Y."/>
            <person name="Kwon S.-W."/>
            <person name="Lee S.A."/>
        </authorList>
    </citation>
    <scope>NUCLEOTIDE SEQUENCE [LARGE SCALE GENOMIC DNA]</scope>
    <source>
        <strain evidence="2">KIS68-18</strain>
    </source>
</reference>
<keyword evidence="2" id="KW-1185">Reference proteome</keyword>
<dbReference type="EMBL" id="CP032382">
    <property type="protein sequence ID" value="AYB33791.1"/>
    <property type="molecule type" value="Genomic_DNA"/>
</dbReference>
<name>A0A385SU29_9BACT</name>
<dbReference type="RefSeq" id="WP_119757020.1">
    <property type="nucleotide sequence ID" value="NZ_CP032382.1"/>
</dbReference>
<proteinExistence type="predicted"/>
<organism evidence="1 2">
    <name type="scientific">Chryseolinea soli</name>
    <dbReference type="NCBI Taxonomy" id="2321403"/>
    <lineage>
        <taxon>Bacteria</taxon>
        <taxon>Pseudomonadati</taxon>
        <taxon>Bacteroidota</taxon>
        <taxon>Cytophagia</taxon>
        <taxon>Cytophagales</taxon>
        <taxon>Fulvivirgaceae</taxon>
        <taxon>Chryseolinea</taxon>
    </lineage>
</organism>
<dbReference type="OrthoDB" id="974674at2"/>
<dbReference type="KEGG" id="chk:D4L85_25845"/>
<sequence>MNKTLLKFGALIVAASVFVGCSKDDDEVKTTEPEFPTDYSELSVEQNKTKLEDNGVSLVNAVTTLKNASGIQTSIAFSKYLDGSTLPDNIGGRVGDNGGVRLLQLLSSFGNGHSSAAKTLSGLRVATDGFQSFQAEYADVVGVYTYSKANDTWTYEKTGDKIVFKFPSTETGTTNNAEYSVYGLETVTITSDLGGDNYTGDYPTALKADLTIDGAKHMGYSFSASYNSKGDPSAVAIALSIDNYTLAYEVSNSTTDAKFDYSLKDGDKLLFGYGVRASGNFSSTAVEGSQNAGDVVTSATAYFQIMNIKFSGEVNANTLADALEAATTIEQRLAAWNANYKLIVFYDDSKQKIAESEFYIADEEYTETEWSYNPNTDQWEATEVKKTKKALEVRLVFADGTKSDLATYTDTGFDDIKDSWDKFVEDIGND</sequence>
<dbReference type="PROSITE" id="PS51257">
    <property type="entry name" value="PROKAR_LIPOPROTEIN"/>
    <property type="match status" value="1"/>
</dbReference>
<evidence type="ECO:0000313" key="2">
    <source>
        <dbReference type="Proteomes" id="UP000266183"/>
    </source>
</evidence>
<dbReference type="AlphaFoldDB" id="A0A385SU29"/>
<evidence type="ECO:0000313" key="1">
    <source>
        <dbReference type="EMBL" id="AYB33791.1"/>
    </source>
</evidence>
<accession>A0A385SU29</accession>
<dbReference type="Proteomes" id="UP000266183">
    <property type="component" value="Chromosome"/>
</dbReference>